<reference evidence="1 2" key="1">
    <citation type="journal article" date="2018" name="Front. Plant Sci.">
        <title>Red Clover (Trifolium pratense) and Zigzag Clover (T. medium) - A Picture of Genomic Similarities and Differences.</title>
        <authorList>
            <person name="Dluhosova J."/>
            <person name="Istvanek J."/>
            <person name="Nedelnik J."/>
            <person name="Repkova J."/>
        </authorList>
    </citation>
    <scope>NUCLEOTIDE SEQUENCE [LARGE SCALE GENOMIC DNA]</scope>
    <source>
        <strain evidence="2">cv. 10/8</strain>
        <tissue evidence="1">Leaf</tissue>
    </source>
</reference>
<evidence type="ECO:0000313" key="1">
    <source>
        <dbReference type="EMBL" id="MCI65789.1"/>
    </source>
</evidence>
<name>A0A392TXT7_9FABA</name>
<feature type="non-terminal residue" evidence="1">
    <location>
        <position position="62"/>
    </location>
</feature>
<dbReference type="EMBL" id="LXQA010682655">
    <property type="protein sequence ID" value="MCI65789.1"/>
    <property type="molecule type" value="Genomic_DNA"/>
</dbReference>
<dbReference type="AlphaFoldDB" id="A0A392TXT7"/>
<accession>A0A392TXT7</accession>
<proteinExistence type="predicted"/>
<dbReference type="Proteomes" id="UP000265520">
    <property type="component" value="Unassembled WGS sequence"/>
</dbReference>
<comment type="caution">
    <text evidence="1">The sequence shown here is derived from an EMBL/GenBank/DDBJ whole genome shotgun (WGS) entry which is preliminary data.</text>
</comment>
<sequence>MNWASLLVLKAMSGQVRLKYWRLPTSARYSVGEGRRSPESLSNLPVADSGVDAGFVSAMPDL</sequence>
<organism evidence="1 2">
    <name type="scientific">Trifolium medium</name>
    <dbReference type="NCBI Taxonomy" id="97028"/>
    <lineage>
        <taxon>Eukaryota</taxon>
        <taxon>Viridiplantae</taxon>
        <taxon>Streptophyta</taxon>
        <taxon>Embryophyta</taxon>
        <taxon>Tracheophyta</taxon>
        <taxon>Spermatophyta</taxon>
        <taxon>Magnoliopsida</taxon>
        <taxon>eudicotyledons</taxon>
        <taxon>Gunneridae</taxon>
        <taxon>Pentapetalae</taxon>
        <taxon>rosids</taxon>
        <taxon>fabids</taxon>
        <taxon>Fabales</taxon>
        <taxon>Fabaceae</taxon>
        <taxon>Papilionoideae</taxon>
        <taxon>50 kb inversion clade</taxon>
        <taxon>NPAAA clade</taxon>
        <taxon>Hologalegina</taxon>
        <taxon>IRL clade</taxon>
        <taxon>Trifolieae</taxon>
        <taxon>Trifolium</taxon>
    </lineage>
</organism>
<keyword evidence="2" id="KW-1185">Reference proteome</keyword>
<evidence type="ECO:0000313" key="2">
    <source>
        <dbReference type="Proteomes" id="UP000265520"/>
    </source>
</evidence>
<protein>
    <submittedName>
        <fullName evidence="1">Uncharacterized protein</fullName>
    </submittedName>
</protein>